<dbReference type="Pfam" id="PF13937">
    <property type="entry name" value="DUF4212"/>
    <property type="match status" value="1"/>
</dbReference>
<gene>
    <name evidence="3" type="ORF">GCM10009119_08160</name>
</gene>
<dbReference type="NCBIfam" id="TIGR03647">
    <property type="entry name" value="Na_symport_sm"/>
    <property type="match status" value="1"/>
</dbReference>
<proteinExistence type="predicted"/>
<evidence type="ECO:0000313" key="4">
    <source>
        <dbReference type="Proteomes" id="UP001500469"/>
    </source>
</evidence>
<accession>A0ABN1MXB9</accession>
<dbReference type="RefSeq" id="WP_343848670.1">
    <property type="nucleotide sequence ID" value="NZ_BAAAFI010000002.1"/>
</dbReference>
<name>A0ABN1MXB9_9BACT</name>
<comment type="caution">
    <text evidence="3">The sequence shown here is derived from an EMBL/GenBank/DDBJ whole genome shotgun (WGS) entry which is preliminary data.</text>
</comment>
<feature type="transmembrane region" description="Helical" evidence="1">
    <location>
        <begin position="20"/>
        <end position="39"/>
    </location>
</feature>
<evidence type="ECO:0000256" key="1">
    <source>
        <dbReference type="SAM" id="Phobius"/>
    </source>
</evidence>
<organism evidence="3 4">
    <name type="scientific">Algoriphagus jejuensis</name>
    <dbReference type="NCBI Taxonomy" id="419934"/>
    <lineage>
        <taxon>Bacteria</taxon>
        <taxon>Pseudomonadati</taxon>
        <taxon>Bacteroidota</taxon>
        <taxon>Cytophagia</taxon>
        <taxon>Cytophagales</taxon>
        <taxon>Cyclobacteriaceae</taxon>
        <taxon>Algoriphagus</taxon>
    </lineage>
</organism>
<dbReference type="InterPro" id="IPR019886">
    <property type="entry name" value="Na_symporter_ssu"/>
</dbReference>
<dbReference type="Proteomes" id="UP001500469">
    <property type="component" value="Unassembled WGS sequence"/>
</dbReference>
<reference evidence="3 4" key="1">
    <citation type="journal article" date="2019" name="Int. J. Syst. Evol. Microbiol.">
        <title>The Global Catalogue of Microorganisms (GCM) 10K type strain sequencing project: providing services to taxonomists for standard genome sequencing and annotation.</title>
        <authorList>
            <consortium name="The Broad Institute Genomics Platform"/>
            <consortium name="The Broad Institute Genome Sequencing Center for Infectious Disease"/>
            <person name="Wu L."/>
            <person name="Ma J."/>
        </authorList>
    </citation>
    <scope>NUCLEOTIDE SEQUENCE [LARGE SCALE GENOMIC DNA]</scope>
    <source>
        <strain evidence="3 4">JCM 16112</strain>
    </source>
</reference>
<keyword evidence="1" id="KW-0472">Membrane</keyword>
<keyword evidence="1" id="KW-0812">Transmembrane</keyword>
<protein>
    <submittedName>
        <fullName evidence="3">DUF4212 domain-containing protein</fullName>
    </submittedName>
</protein>
<evidence type="ECO:0000259" key="2">
    <source>
        <dbReference type="Pfam" id="PF13937"/>
    </source>
</evidence>
<dbReference type="EMBL" id="BAAAFI010000002">
    <property type="protein sequence ID" value="GAA0877848.1"/>
    <property type="molecule type" value="Genomic_DNA"/>
</dbReference>
<sequence length="87" mass="10381">MSEKPNKMSAYWKKNLRTLLILLFVWFIVSFGFGIILVEPLNQFHFGGYPLGFWFAQQGSIYSFVLLIFIYVIRMNFLDREFDVNED</sequence>
<keyword evidence="4" id="KW-1185">Reference proteome</keyword>
<feature type="domain" description="Sodium symporter small subunit" evidence="2">
    <location>
        <begin position="9"/>
        <end position="85"/>
    </location>
</feature>
<feature type="transmembrane region" description="Helical" evidence="1">
    <location>
        <begin position="51"/>
        <end position="73"/>
    </location>
</feature>
<evidence type="ECO:0000313" key="3">
    <source>
        <dbReference type="EMBL" id="GAA0877848.1"/>
    </source>
</evidence>
<keyword evidence="1" id="KW-1133">Transmembrane helix</keyword>